<sequence>MSSIMTGLPAQSPSPDHGDEFSLPRHPVLKLAFWTSTALFIGISLGLLISQWTSFGTPQCGDTSGAFVAAPAAH</sequence>
<name>A0A963YTC0_9PROT</name>
<proteinExistence type="predicted"/>
<keyword evidence="2" id="KW-0812">Transmembrane</keyword>
<evidence type="ECO:0000313" key="3">
    <source>
        <dbReference type="EMBL" id="MCB8876658.1"/>
    </source>
</evidence>
<evidence type="ECO:0000256" key="1">
    <source>
        <dbReference type="SAM" id="MobiDB-lite"/>
    </source>
</evidence>
<dbReference type="RefSeq" id="WP_227322317.1">
    <property type="nucleotide sequence ID" value="NZ_JAESVB010000007.1"/>
</dbReference>
<reference evidence="3" key="1">
    <citation type="journal article" date="2021" name="Microorganisms">
        <title>Acidisoma silvae sp. nov. and Acidisomacellulosilytica sp. nov., Two Acidophilic Bacteria Isolated from Decaying Wood, Hydrolyzing Cellulose and Producing Poly-3-hydroxybutyrate.</title>
        <authorList>
            <person name="Mieszkin S."/>
            <person name="Pouder E."/>
            <person name="Uroz S."/>
            <person name="Simon-Colin C."/>
            <person name="Alain K."/>
        </authorList>
    </citation>
    <scope>NUCLEOTIDE SEQUENCE</scope>
    <source>
        <strain evidence="3">HW T2.11</strain>
    </source>
</reference>
<dbReference type="EMBL" id="JAESVB010000007">
    <property type="protein sequence ID" value="MCB8876658.1"/>
    <property type="molecule type" value="Genomic_DNA"/>
</dbReference>
<evidence type="ECO:0000313" key="4">
    <source>
        <dbReference type="Proteomes" id="UP000708298"/>
    </source>
</evidence>
<protein>
    <submittedName>
        <fullName evidence="3">Uncharacterized protein</fullName>
    </submittedName>
</protein>
<feature type="region of interest" description="Disordered" evidence="1">
    <location>
        <begin position="1"/>
        <end position="21"/>
    </location>
</feature>
<keyword evidence="2" id="KW-0472">Membrane</keyword>
<reference evidence="3" key="2">
    <citation type="submission" date="2021-01" db="EMBL/GenBank/DDBJ databases">
        <authorList>
            <person name="Mieszkin S."/>
            <person name="Pouder E."/>
            <person name="Alain K."/>
        </authorList>
    </citation>
    <scope>NUCLEOTIDE SEQUENCE</scope>
    <source>
        <strain evidence="3">HW T2.11</strain>
    </source>
</reference>
<keyword evidence="2" id="KW-1133">Transmembrane helix</keyword>
<accession>A0A963YTC0</accession>
<gene>
    <name evidence="3" type="ORF">ASILVAE211_15805</name>
</gene>
<dbReference type="AlphaFoldDB" id="A0A963YTC0"/>
<feature type="transmembrane region" description="Helical" evidence="2">
    <location>
        <begin position="31"/>
        <end position="49"/>
    </location>
</feature>
<evidence type="ECO:0000256" key="2">
    <source>
        <dbReference type="SAM" id="Phobius"/>
    </source>
</evidence>
<feature type="compositionally biased region" description="Polar residues" evidence="1">
    <location>
        <begin position="1"/>
        <end position="14"/>
    </location>
</feature>
<comment type="caution">
    <text evidence="3">The sequence shown here is derived from an EMBL/GenBank/DDBJ whole genome shotgun (WGS) entry which is preliminary data.</text>
</comment>
<keyword evidence="4" id="KW-1185">Reference proteome</keyword>
<organism evidence="3 4">
    <name type="scientific">Acidisoma silvae</name>
    <dbReference type="NCBI Taxonomy" id="2802396"/>
    <lineage>
        <taxon>Bacteria</taxon>
        <taxon>Pseudomonadati</taxon>
        <taxon>Pseudomonadota</taxon>
        <taxon>Alphaproteobacteria</taxon>
        <taxon>Acetobacterales</taxon>
        <taxon>Acidocellaceae</taxon>
        <taxon>Acidisoma</taxon>
    </lineage>
</organism>
<dbReference type="Proteomes" id="UP000708298">
    <property type="component" value="Unassembled WGS sequence"/>
</dbReference>